<keyword evidence="4" id="KW-1185">Reference proteome</keyword>
<accession>A0A9K3P8I9</accession>
<organism evidence="2 4">
    <name type="scientific">Nitzschia inconspicua</name>
    <dbReference type="NCBI Taxonomy" id="303405"/>
    <lineage>
        <taxon>Eukaryota</taxon>
        <taxon>Sar</taxon>
        <taxon>Stramenopiles</taxon>
        <taxon>Ochrophyta</taxon>
        <taxon>Bacillariophyta</taxon>
        <taxon>Bacillariophyceae</taxon>
        <taxon>Bacillariophycidae</taxon>
        <taxon>Bacillariales</taxon>
        <taxon>Bacillariaceae</taxon>
        <taxon>Nitzschia</taxon>
    </lineage>
</organism>
<evidence type="ECO:0000256" key="1">
    <source>
        <dbReference type="SAM" id="MobiDB-lite"/>
    </source>
</evidence>
<dbReference type="EMBL" id="JAGRRH010000064">
    <property type="protein sequence ID" value="KAG7338127.1"/>
    <property type="molecule type" value="Genomic_DNA"/>
</dbReference>
<protein>
    <submittedName>
        <fullName evidence="2">Uncharacterized protein</fullName>
    </submittedName>
</protein>
<evidence type="ECO:0000313" key="4">
    <source>
        <dbReference type="Proteomes" id="UP000693970"/>
    </source>
</evidence>
<dbReference type="EMBL" id="JAGRRH010000002">
    <property type="protein sequence ID" value="KAG7373629.1"/>
    <property type="molecule type" value="Genomic_DNA"/>
</dbReference>
<evidence type="ECO:0000313" key="3">
    <source>
        <dbReference type="EMBL" id="KAG7373629.1"/>
    </source>
</evidence>
<dbReference type="Proteomes" id="UP000693970">
    <property type="component" value="Unassembled WGS sequence"/>
</dbReference>
<gene>
    <name evidence="2" type="ORF">IV203_022825</name>
    <name evidence="3" type="ORF">IV203_034353</name>
</gene>
<reference evidence="2" key="2">
    <citation type="submission" date="2021-04" db="EMBL/GenBank/DDBJ databases">
        <authorList>
            <person name="Podell S."/>
        </authorList>
    </citation>
    <scope>NUCLEOTIDE SEQUENCE</scope>
    <source>
        <strain evidence="2">Hildebrandi</strain>
    </source>
</reference>
<comment type="caution">
    <text evidence="2">The sequence shown here is derived from an EMBL/GenBank/DDBJ whole genome shotgun (WGS) entry which is preliminary data.</text>
</comment>
<reference evidence="2" key="1">
    <citation type="journal article" date="2021" name="Sci. Rep.">
        <title>Diploid genomic architecture of Nitzschia inconspicua, an elite biomass production diatom.</title>
        <authorList>
            <person name="Oliver A."/>
            <person name="Podell S."/>
            <person name="Pinowska A."/>
            <person name="Traller J.C."/>
            <person name="Smith S.R."/>
            <person name="McClure R."/>
            <person name="Beliaev A."/>
            <person name="Bohutskyi P."/>
            <person name="Hill E.A."/>
            <person name="Rabines A."/>
            <person name="Zheng H."/>
            <person name="Allen L.Z."/>
            <person name="Kuo A."/>
            <person name="Grigoriev I.V."/>
            <person name="Allen A.E."/>
            <person name="Hazlebeck D."/>
            <person name="Allen E.E."/>
        </authorList>
    </citation>
    <scope>NUCLEOTIDE SEQUENCE</scope>
    <source>
        <strain evidence="2">Hildebrandi</strain>
    </source>
</reference>
<feature type="region of interest" description="Disordered" evidence="1">
    <location>
        <begin position="90"/>
        <end position="129"/>
    </location>
</feature>
<name>A0A9K3P8I9_9STRA</name>
<sequence>MSNPSSSPSNNNNNNSSSKSSNSDQQQQQQQLLQVLSHLSRQPSLSLPQVELLGKIAFGNATAKQIIAQQFPSLIHPKLIIDFYNNNNNNKNTSNNNNNKEDTNNTTNNNKNTSNNTTNNNNNNKTANNDNTLAVLKTLRACIVNCPSGRAVCREPLLFEKLVHDIQTLYDIQSQNINETTTTNTTTTTNNNNVDDDHPILPSTTMSPSVYLDVLQEYITTLCALCINDDINTQLLKAALVVIEESSPSSSTSSSSLLLQDVIRVATENITDNTTTTVEQQQQQQKQLQDIQQRVSFLQALML</sequence>
<dbReference type="AlphaFoldDB" id="A0A9K3P8I9"/>
<feature type="region of interest" description="Disordered" evidence="1">
    <location>
        <begin position="1"/>
        <end position="32"/>
    </location>
</feature>
<proteinExistence type="predicted"/>
<evidence type="ECO:0000313" key="2">
    <source>
        <dbReference type="EMBL" id="KAG7338127.1"/>
    </source>
</evidence>